<evidence type="ECO:0000313" key="2">
    <source>
        <dbReference type="EMBL" id="AZI44052.1"/>
    </source>
</evidence>
<keyword evidence="3" id="KW-1185">Reference proteome</keyword>
<evidence type="ECO:0000313" key="3">
    <source>
        <dbReference type="Proteomes" id="UP000276417"/>
    </source>
</evidence>
<dbReference type="EMBL" id="CP034184">
    <property type="protein sequence ID" value="AZI44052.1"/>
    <property type="molecule type" value="Genomic_DNA"/>
</dbReference>
<dbReference type="RefSeq" id="WP_124873334.1">
    <property type="nucleotide sequence ID" value="NZ_CP034184.1"/>
</dbReference>
<sequence>MNKDAKSSSAPPSPAGRGVLWQAHHERHHKLLRLLDDLPANKPALLKLLKLRTKTTAWTMPTPSKPPADISMATGHTPSAGAQAASPKRGGVTLTQVDREVRAAKLEHAQQLIQSLPYTRQQLNIALTERGVPLGETRLSGVRSGWFRQQILSGQTRNSLSLRRLDDLIGALQALTVALSPADQDEGRSTGVQRSSTYLSVAAFDQRVRSLVEVYVLIDAFPHTRPQLVTALAAQGVEIALEVLRMLASGAAIRCMFGVKTRQRFVIGDVRLNQVLEALRVIERERLLPVTLSVRRGGPPASDWDVSFALYRRLQAQLRAIPYPLMTVIELLGAQGVHVSKTSLAGLRRGAWLDTARATRTRFDLSSATLQQILRALEDLPLTLDQP</sequence>
<name>A0A3G8YFI9_9DEIO</name>
<dbReference type="AlphaFoldDB" id="A0A3G8YFI9"/>
<dbReference type="KEGG" id="dph:EHF33_14125"/>
<protein>
    <submittedName>
        <fullName evidence="2">Uncharacterized protein</fullName>
    </submittedName>
</protein>
<accession>A0A3G8YFI9</accession>
<evidence type="ECO:0000256" key="1">
    <source>
        <dbReference type="SAM" id="MobiDB-lite"/>
    </source>
</evidence>
<proteinExistence type="predicted"/>
<gene>
    <name evidence="2" type="ORF">EHF33_14125</name>
</gene>
<reference evidence="2 3" key="1">
    <citation type="submission" date="2018-11" db="EMBL/GenBank/DDBJ databases">
        <title>Deinococcus shelandsis sp. nov., isolated from South Shetland Islands soil of Antarctica.</title>
        <authorList>
            <person name="Tian J."/>
        </authorList>
    </citation>
    <scope>NUCLEOTIDE SEQUENCE [LARGE SCALE GENOMIC DNA]</scope>
    <source>
        <strain evidence="2 3">S14-83T</strain>
    </source>
</reference>
<feature type="region of interest" description="Disordered" evidence="1">
    <location>
        <begin position="58"/>
        <end position="90"/>
    </location>
</feature>
<organism evidence="2 3">
    <name type="scientific">Deinococcus psychrotolerans</name>
    <dbReference type="NCBI Taxonomy" id="2489213"/>
    <lineage>
        <taxon>Bacteria</taxon>
        <taxon>Thermotogati</taxon>
        <taxon>Deinococcota</taxon>
        <taxon>Deinococci</taxon>
        <taxon>Deinococcales</taxon>
        <taxon>Deinococcaceae</taxon>
        <taxon>Deinococcus</taxon>
    </lineage>
</organism>
<dbReference type="Proteomes" id="UP000276417">
    <property type="component" value="Chromosome 2"/>
</dbReference>